<proteinExistence type="inferred from homology"/>
<reference evidence="7 8" key="1">
    <citation type="journal article" date="2020" name="Biotechnol. Biofuels">
        <title>New insights from the biogas microbiome by comprehensive genome-resolved metagenomics of nearly 1600 species originating from multiple anaerobic digesters.</title>
        <authorList>
            <person name="Campanaro S."/>
            <person name="Treu L."/>
            <person name="Rodriguez-R L.M."/>
            <person name="Kovalovszki A."/>
            <person name="Ziels R.M."/>
            <person name="Maus I."/>
            <person name="Zhu X."/>
            <person name="Kougias P.G."/>
            <person name="Basile A."/>
            <person name="Luo G."/>
            <person name="Schluter A."/>
            <person name="Konstantinidis K.T."/>
            <person name="Angelidaki I."/>
        </authorList>
    </citation>
    <scope>NUCLEOTIDE SEQUENCE [LARGE SCALE GENOMIC DNA]</scope>
    <source>
        <strain evidence="7">AS25fmACSIPFO_94</strain>
    </source>
</reference>
<dbReference type="GO" id="GO:0003735">
    <property type="term" value="F:structural constituent of ribosome"/>
    <property type="evidence" value="ECO:0007669"/>
    <property type="project" value="InterPro"/>
</dbReference>
<dbReference type="FunFam" id="3.30.1390.10:FF:000001">
    <property type="entry name" value="50S ribosomal protein L7/L12"/>
    <property type="match status" value="1"/>
</dbReference>
<dbReference type="InterPro" id="IPR036235">
    <property type="entry name" value="Ribosomal_bL12_oligo_N_sf"/>
</dbReference>
<keyword evidence="3 4" id="KW-0687">Ribonucleoprotein</keyword>
<gene>
    <name evidence="4 7" type="primary">rplL</name>
    <name evidence="7" type="ORF">GX397_01530</name>
</gene>
<evidence type="ECO:0000259" key="5">
    <source>
        <dbReference type="Pfam" id="PF00542"/>
    </source>
</evidence>
<dbReference type="PANTHER" id="PTHR45987:SF4">
    <property type="entry name" value="LARGE RIBOSOMAL SUBUNIT PROTEIN BL12M"/>
    <property type="match status" value="1"/>
</dbReference>
<organism evidence="7 8">
    <name type="scientific">Acetomicrobium hydrogeniformans</name>
    <dbReference type="NCBI Taxonomy" id="649746"/>
    <lineage>
        <taxon>Bacteria</taxon>
        <taxon>Thermotogati</taxon>
        <taxon>Synergistota</taxon>
        <taxon>Synergistia</taxon>
        <taxon>Synergistales</taxon>
        <taxon>Acetomicrobiaceae</taxon>
        <taxon>Acetomicrobium</taxon>
    </lineage>
</organism>
<dbReference type="RefSeq" id="WP_273002118.1">
    <property type="nucleotide sequence ID" value="NZ_DURU01000029.1"/>
</dbReference>
<dbReference type="InterPro" id="IPR014719">
    <property type="entry name" value="Ribosomal_bL12_C/ClpS-like"/>
</dbReference>
<dbReference type="SUPFAM" id="SSF54736">
    <property type="entry name" value="ClpS-like"/>
    <property type="match status" value="1"/>
</dbReference>
<dbReference type="GO" id="GO:0006412">
    <property type="term" value="P:translation"/>
    <property type="evidence" value="ECO:0007669"/>
    <property type="project" value="UniProtKB-UniRule"/>
</dbReference>
<dbReference type="CDD" id="cd00387">
    <property type="entry name" value="Ribosomal_L7_L12"/>
    <property type="match status" value="1"/>
</dbReference>
<dbReference type="SUPFAM" id="SSF48300">
    <property type="entry name" value="Ribosomal protein L7/12, oligomerisation (N-terminal) domain"/>
    <property type="match status" value="1"/>
</dbReference>
<protein>
    <recommendedName>
        <fullName evidence="4">Large ribosomal subunit protein bL12</fullName>
    </recommendedName>
</protein>
<dbReference type="GO" id="GO:0003729">
    <property type="term" value="F:mRNA binding"/>
    <property type="evidence" value="ECO:0007669"/>
    <property type="project" value="TreeGrafter"/>
</dbReference>
<comment type="function">
    <text evidence="4">Forms part of the ribosomal stalk which helps the ribosome interact with GTP-bound translation factors. Is thus essential for accurate translation.</text>
</comment>
<dbReference type="Proteomes" id="UP000525027">
    <property type="component" value="Unassembled WGS sequence"/>
</dbReference>
<dbReference type="Gene3D" id="1.20.5.710">
    <property type="entry name" value="Single helix bin"/>
    <property type="match status" value="1"/>
</dbReference>
<dbReference type="NCBIfam" id="TIGR00855">
    <property type="entry name" value="L12"/>
    <property type="match status" value="1"/>
</dbReference>
<feature type="domain" description="Large ribosomal subunit protein bL12 C-terminal" evidence="5">
    <location>
        <begin position="61"/>
        <end position="127"/>
    </location>
</feature>
<dbReference type="PANTHER" id="PTHR45987">
    <property type="entry name" value="39S RIBOSOMAL PROTEIN L12"/>
    <property type="match status" value="1"/>
</dbReference>
<comment type="similarity">
    <text evidence="1 4">Belongs to the bacterial ribosomal protein bL12 family.</text>
</comment>
<evidence type="ECO:0000256" key="1">
    <source>
        <dbReference type="ARBA" id="ARBA00007197"/>
    </source>
</evidence>
<evidence type="ECO:0000256" key="4">
    <source>
        <dbReference type="HAMAP-Rule" id="MF_00368"/>
    </source>
</evidence>
<accession>A0A7V7BXP5</accession>
<dbReference type="InterPro" id="IPR013823">
    <property type="entry name" value="Ribosomal_bL12_C"/>
</dbReference>
<evidence type="ECO:0000256" key="3">
    <source>
        <dbReference type="ARBA" id="ARBA00023274"/>
    </source>
</evidence>
<dbReference type="InterPro" id="IPR008932">
    <property type="entry name" value="Ribosomal_bL12_oligo"/>
</dbReference>
<dbReference type="Gene3D" id="3.30.1390.10">
    <property type="match status" value="1"/>
</dbReference>
<dbReference type="FunFam" id="1.20.5.710:FF:000008">
    <property type="entry name" value="50S ribosomal protein L7/L12"/>
    <property type="match status" value="1"/>
</dbReference>
<evidence type="ECO:0000313" key="7">
    <source>
        <dbReference type="EMBL" id="HHZ03765.1"/>
    </source>
</evidence>
<evidence type="ECO:0000256" key="2">
    <source>
        <dbReference type="ARBA" id="ARBA00022980"/>
    </source>
</evidence>
<dbReference type="AlphaFoldDB" id="A0A7V7BXP5"/>
<comment type="subunit">
    <text evidence="4">Homodimer. Part of the ribosomal stalk of the 50S ribosomal subunit. Forms a multimeric L10(L12)X complex, where L10 forms an elongated spine to which 2 to 4 L12 dimers bind in a sequential fashion. Binds GTP-bound translation factors.</text>
</comment>
<dbReference type="GO" id="GO:0022625">
    <property type="term" value="C:cytosolic large ribosomal subunit"/>
    <property type="evidence" value="ECO:0007669"/>
    <property type="project" value="TreeGrafter"/>
</dbReference>
<evidence type="ECO:0000259" key="6">
    <source>
        <dbReference type="Pfam" id="PF16320"/>
    </source>
</evidence>
<dbReference type="InterPro" id="IPR000206">
    <property type="entry name" value="Ribosomal_bL12"/>
</dbReference>
<dbReference type="HAMAP" id="MF_00368">
    <property type="entry name" value="Ribosomal_bL12"/>
    <property type="match status" value="1"/>
</dbReference>
<dbReference type="Pfam" id="PF00542">
    <property type="entry name" value="Ribosomal_L12"/>
    <property type="match status" value="1"/>
</dbReference>
<keyword evidence="2 4" id="KW-0689">Ribosomal protein</keyword>
<name>A0A7V7BXP5_9BACT</name>
<dbReference type="Pfam" id="PF16320">
    <property type="entry name" value="Ribosomal_L12_N"/>
    <property type="match status" value="1"/>
</dbReference>
<comment type="caution">
    <text evidence="7">The sequence shown here is derived from an EMBL/GenBank/DDBJ whole genome shotgun (WGS) entry which is preliminary data.</text>
</comment>
<sequence>MTKEEIIKAIEEMTVLELSELVKALEDRFGVSAAAPVAMMAAAPAAGGAGAAAEEEEKTEFDVILKSVGANKINVIKVVREITSLGLKEAKDLVDGAPKPVKEGVSKEEAEEIKKKLEEAGAEVEVK</sequence>
<dbReference type="EMBL" id="DURU01000029">
    <property type="protein sequence ID" value="HHZ03765.1"/>
    <property type="molecule type" value="Genomic_DNA"/>
</dbReference>
<evidence type="ECO:0000313" key="8">
    <source>
        <dbReference type="Proteomes" id="UP000525027"/>
    </source>
</evidence>
<feature type="domain" description="Large ribosomal subunit protein bL12 oligomerization" evidence="6">
    <location>
        <begin position="2"/>
        <end position="49"/>
    </location>
</feature>